<keyword evidence="2" id="KW-0548">Nucleotidyltransferase</keyword>
<evidence type="ECO:0000259" key="1">
    <source>
        <dbReference type="PROSITE" id="PS50878"/>
    </source>
</evidence>
<accession>A0AAW1LWA6</accession>
<dbReference type="PANTHER" id="PTHR37984:SF5">
    <property type="entry name" value="PROTEIN NYNRIN-LIKE"/>
    <property type="match status" value="1"/>
</dbReference>
<evidence type="ECO:0000313" key="3">
    <source>
        <dbReference type="Proteomes" id="UP001458880"/>
    </source>
</evidence>
<dbReference type="PANTHER" id="PTHR37984">
    <property type="entry name" value="PROTEIN CBG26694"/>
    <property type="match status" value="1"/>
</dbReference>
<dbReference type="Gene3D" id="3.30.70.270">
    <property type="match status" value="1"/>
</dbReference>
<protein>
    <submittedName>
        <fullName evidence="2">Reverse transcriptase (RNA-dependent DNA polymerase)</fullName>
    </submittedName>
</protein>
<evidence type="ECO:0000313" key="2">
    <source>
        <dbReference type="EMBL" id="KAK9738049.1"/>
    </source>
</evidence>
<gene>
    <name evidence="2" type="ORF">QE152_g10188</name>
</gene>
<keyword evidence="2" id="KW-0695">RNA-directed DNA polymerase</keyword>
<dbReference type="InterPro" id="IPR000477">
    <property type="entry name" value="RT_dom"/>
</dbReference>
<dbReference type="InterPro" id="IPR043128">
    <property type="entry name" value="Rev_trsase/Diguanyl_cyclase"/>
</dbReference>
<comment type="caution">
    <text evidence="2">The sequence shown here is derived from an EMBL/GenBank/DDBJ whole genome shotgun (WGS) entry which is preliminary data.</text>
</comment>
<dbReference type="EMBL" id="JASPKY010000091">
    <property type="protein sequence ID" value="KAK9738049.1"/>
    <property type="molecule type" value="Genomic_DNA"/>
</dbReference>
<reference evidence="2 3" key="1">
    <citation type="journal article" date="2024" name="BMC Genomics">
        <title>De novo assembly and annotation of Popillia japonica's genome with initial clues to its potential as an invasive pest.</title>
        <authorList>
            <person name="Cucini C."/>
            <person name="Boschi S."/>
            <person name="Funari R."/>
            <person name="Cardaioli E."/>
            <person name="Iannotti N."/>
            <person name="Marturano G."/>
            <person name="Paoli F."/>
            <person name="Bruttini M."/>
            <person name="Carapelli A."/>
            <person name="Frati F."/>
            <person name="Nardi F."/>
        </authorList>
    </citation>
    <scope>NUCLEOTIDE SEQUENCE [LARGE SCALE GENOMIC DNA]</scope>
    <source>
        <strain evidence="2">DMR45628</strain>
    </source>
</reference>
<organism evidence="2 3">
    <name type="scientific">Popillia japonica</name>
    <name type="common">Japanese beetle</name>
    <dbReference type="NCBI Taxonomy" id="7064"/>
    <lineage>
        <taxon>Eukaryota</taxon>
        <taxon>Metazoa</taxon>
        <taxon>Ecdysozoa</taxon>
        <taxon>Arthropoda</taxon>
        <taxon>Hexapoda</taxon>
        <taxon>Insecta</taxon>
        <taxon>Pterygota</taxon>
        <taxon>Neoptera</taxon>
        <taxon>Endopterygota</taxon>
        <taxon>Coleoptera</taxon>
        <taxon>Polyphaga</taxon>
        <taxon>Scarabaeiformia</taxon>
        <taxon>Scarabaeidae</taxon>
        <taxon>Rutelinae</taxon>
        <taxon>Popillia</taxon>
    </lineage>
</organism>
<feature type="domain" description="Reverse transcriptase" evidence="1">
    <location>
        <begin position="1"/>
        <end position="51"/>
    </location>
</feature>
<dbReference type="InterPro" id="IPR043502">
    <property type="entry name" value="DNA/RNA_pol_sf"/>
</dbReference>
<dbReference type="SUPFAM" id="SSF56672">
    <property type="entry name" value="DNA/RNA polymerases"/>
    <property type="match status" value="1"/>
</dbReference>
<sequence>MDDILIASESVDEGLEKLGRVFGVLKEEGLTLNLKKCRFLFETVEYLGMEIDCNGVRPGEAKIDAVRNRNRNGQRMFMRCVSF</sequence>
<keyword evidence="2" id="KW-0808">Transferase</keyword>
<dbReference type="AlphaFoldDB" id="A0AAW1LWA6"/>
<dbReference type="Proteomes" id="UP001458880">
    <property type="component" value="Unassembled WGS sequence"/>
</dbReference>
<dbReference type="GO" id="GO:0003964">
    <property type="term" value="F:RNA-directed DNA polymerase activity"/>
    <property type="evidence" value="ECO:0007669"/>
    <property type="project" value="UniProtKB-KW"/>
</dbReference>
<dbReference type="PROSITE" id="PS50878">
    <property type="entry name" value="RT_POL"/>
    <property type="match status" value="1"/>
</dbReference>
<dbReference type="InterPro" id="IPR050951">
    <property type="entry name" value="Retrovirus_Pol_polyprotein"/>
</dbReference>
<name>A0AAW1LWA6_POPJA</name>
<keyword evidence="3" id="KW-1185">Reference proteome</keyword>
<dbReference type="Pfam" id="PF00078">
    <property type="entry name" value="RVT_1"/>
    <property type="match status" value="1"/>
</dbReference>
<proteinExistence type="predicted"/>